<dbReference type="RefSeq" id="WP_284349418.1">
    <property type="nucleotide sequence ID" value="NZ_BRXS01000002.1"/>
</dbReference>
<dbReference type="EMBL" id="BRXS01000002">
    <property type="protein sequence ID" value="GLC24977.1"/>
    <property type="molecule type" value="Genomic_DNA"/>
</dbReference>
<feature type="compositionally biased region" description="Basic and acidic residues" evidence="1">
    <location>
        <begin position="229"/>
        <end position="246"/>
    </location>
</feature>
<evidence type="ECO:0008006" key="5">
    <source>
        <dbReference type="Google" id="ProtNLM"/>
    </source>
</evidence>
<accession>A0AA37Q763</accession>
<dbReference type="Proteomes" id="UP001161325">
    <property type="component" value="Unassembled WGS sequence"/>
</dbReference>
<evidence type="ECO:0000256" key="2">
    <source>
        <dbReference type="SAM" id="SignalP"/>
    </source>
</evidence>
<proteinExistence type="predicted"/>
<gene>
    <name evidence="3" type="ORF">rosag_14900</name>
</gene>
<evidence type="ECO:0000313" key="3">
    <source>
        <dbReference type="EMBL" id="GLC24977.1"/>
    </source>
</evidence>
<keyword evidence="2" id="KW-0732">Signal</keyword>
<sequence>MRAPSRLLAVVSFVGLGAVPAAAQNLLTNSGFETGTFAGYLVGGTATQYGVAIAGTVVGGTHAVYGRSEVAARSGQFGAYALVCQSRDVLEGCLDGPEVLTLTQTVAVTPGAQYELGLWVGARTPGSGFGVSVQNGFFQLYVDGLGLLGPSPFVLPGDGTFQRVAASFSSGTRASVTVTYALTGSGTGRALLSADDLFVQVVPEPSAVVLLGGGLALAGVVRLRQRWSEGRHRGPRRDLTDAEGRAGRGRGSHWMDPCRTARSPLASSSRLGNTRP</sequence>
<reference evidence="3" key="1">
    <citation type="submission" date="2022-08" db="EMBL/GenBank/DDBJ databases">
        <title>Draft genome sequencing of Roseisolibacter agri AW1220.</title>
        <authorList>
            <person name="Tobiishi Y."/>
            <person name="Tonouchi A."/>
        </authorList>
    </citation>
    <scope>NUCLEOTIDE SEQUENCE</scope>
    <source>
        <strain evidence="3">AW1220</strain>
    </source>
</reference>
<dbReference type="InterPro" id="IPR013424">
    <property type="entry name" value="Ice-binding_C"/>
</dbReference>
<feature type="compositionally biased region" description="Polar residues" evidence="1">
    <location>
        <begin position="265"/>
        <end position="276"/>
    </location>
</feature>
<dbReference type="AlphaFoldDB" id="A0AA37Q763"/>
<keyword evidence="4" id="KW-1185">Reference proteome</keyword>
<name>A0AA37Q763_9BACT</name>
<feature type="region of interest" description="Disordered" evidence="1">
    <location>
        <begin position="229"/>
        <end position="276"/>
    </location>
</feature>
<evidence type="ECO:0000313" key="4">
    <source>
        <dbReference type="Proteomes" id="UP001161325"/>
    </source>
</evidence>
<protein>
    <recommendedName>
        <fullName evidence="5">PEP-CTERM protein-sorting domain-containing protein</fullName>
    </recommendedName>
</protein>
<dbReference type="NCBIfam" id="TIGR02595">
    <property type="entry name" value="PEP_CTERM"/>
    <property type="match status" value="1"/>
</dbReference>
<feature type="signal peptide" evidence="2">
    <location>
        <begin position="1"/>
        <end position="23"/>
    </location>
</feature>
<comment type="caution">
    <text evidence="3">The sequence shown here is derived from an EMBL/GenBank/DDBJ whole genome shotgun (WGS) entry which is preliminary data.</text>
</comment>
<dbReference type="Gene3D" id="2.60.120.260">
    <property type="entry name" value="Galactose-binding domain-like"/>
    <property type="match status" value="1"/>
</dbReference>
<evidence type="ECO:0000256" key="1">
    <source>
        <dbReference type="SAM" id="MobiDB-lite"/>
    </source>
</evidence>
<feature type="chain" id="PRO_5041457240" description="PEP-CTERM protein-sorting domain-containing protein" evidence="2">
    <location>
        <begin position="24"/>
        <end position="276"/>
    </location>
</feature>
<organism evidence="3 4">
    <name type="scientific">Roseisolibacter agri</name>
    <dbReference type="NCBI Taxonomy" id="2014610"/>
    <lineage>
        <taxon>Bacteria</taxon>
        <taxon>Pseudomonadati</taxon>
        <taxon>Gemmatimonadota</taxon>
        <taxon>Gemmatimonadia</taxon>
        <taxon>Gemmatimonadales</taxon>
        <taxon>Gemmatimonadaceae</taxon>
        <taxon>Roseisolibacter</taxon>
    </lineage>
</organism>